<proteinExistence type="predicted"/>
<gene>
    <name evidence="1" type="ORF">AFCDBAGC_1868</name>
</gene>
<accession>A0ABQ4QFX7</accession>
<reference evidence="1 2" key="1">
    <citation type="journal article" date="2021" name="Front. Microbiol.">
        <title>Comprehensive Comparative Genomics and Phenotyping of Methylobacterium Species.</title>
        <authorList>
            <person name="Alessa O."/>
            <person name="Ogura Y."/>
            <person name="Fujitani Y."/>
            <person name="Takami H."/>
            <person name="Hayashi T."/>
            <person name="Sahin N."/>
            <person name="Tani A."/>
        </authorList>
    </citation>
    <scope>NUCLEOTIDE SEQUENCE [LARGE SCALE GENOMIC DNA]</scope>
    <source>
        <strain evidence="1 2">DSM 23679</strain>
    </source>
</reference>
<evidence type="ECO:0000313" key="1">
    <source>
        <dbReference type="EMBL" id="GJD44006.1"/>
    </source>
</evidence>
<keyword evidence="2" id="KW-1185">Reference proteome</keyword>
<evidence type="ECO:0008006" key="3">
    <source>
        <dbReference type="Google" id="ProtNLM"/>
    </source>
</evidence>
<dbReference type="RefSeq" id="WP_238272055.1">
    <property type="nucleotide sequence ID" value="NZ_BPQG01000026.1"/>
</dbReference>
<sequence length="50" mass="5541">MGETVLRRFGGKPVLIGFWIDAPDRCALNRLGRYLSGVLTEMMSTGKVRA</sequence>
<dbReference type="Proteomes" id="UP001055117">
    <property type="component" value="Unassembled WGS sequence"/>
</dbReference>
<comment type="caution">
    <text evidence="1">The sequence shown here is derived from an EMBL/GenBank/DDBJ whole genome shotgun (WGS) entry which is preliminary data.</text>
</comment>
<organism evidence="1 2">
    <name type="scientific">Methylobacterium cerastii</name>
    <dbReference type="NCBI Taxonomy" id="932741"/>
    <lineage>
        <taxon>Bacteria</taxon>
        <taxon>Pseudomonadati</taxon>
        <taxon>Pseudomonadota</taxon>
        <taxon>Alphaproteobacteria</taxon>
        <taxon>Hyphomicrobiales</taxon>
        <taxon>Methylobacteriaceae</taxon>
        <taxon>Methylobacterium</taxon>
    </lineage>
</organism>
<name>A0ABQ4QFX7_9HYPH</name>
<dbReference type="EMBL" id="BPQG01000026">
    <property type="protein sequence ID" value="GJD44006.1"/>
    <property type="molecule type" value="Genomic_DNA"/>
</dbReference>
<protein>
    <recommendedName>
        <fullName evidence="3">Transposase</fullName>
    </recommendedName>
</protein>
<evidence type="ECO:0000313" key="2">
    <source>
        <dbReference type="Proteomes" id="UP001055117"/>
    </source>
</evidence>